<reference evidence="1 2" key="1">
    <citation type="submission" date="2019-06" db="EMBL/GenBank/DDBJ databases">
        <title>Draft genomes of female and male turbot (Scophthalmus maximus).</title>
        <authorList>
            <person name="Xu H."/>
            <person name="Xu X.-W."/>
            <person name="Shao C."/>
            <person name="Chen S."/>
        </authorList>
    </citation>
    <scope>NUCLEOTIDE SEQUENCE [LARGE SCALE GENOMIC DNA]</scope>
    <source>
        <strain evidence="1">Ysfricsl-2016a</strain>
        <tissue evidence="1">Blood</tissue>
    </source>
</reference>
<proteinExistence type="predicted"/>
<accession>A0A6A4RW60</accession>
<comment type="caution">
    <text evidence="1">The sequence shown here is derived from an EMBL/GenBank/DDBJ whole genome shotgun (WGS) entry which is preliminary data.</text>
</comment>
<name>A0A6A4RW60_SCOMX</name>
<organism evidence="1 2">
    <name type="scientific">Scophthalmus maximus</name>
    <name type="common">Turbot</name>
    <name type="synonym">Psetta maxima</name>
    <dbReference type="NCBI Taxonomy" id="52904"/>
    <lineage>
        <taxon>Eukaryota</taxon>
        <taxon>Metazoa</taxon>
        <taxon>Chordata</taxon>
        <taxon>Craniata</taxon>
        <taxon>Vertebrata</taxon>
        <taxon>Euteleostomi</taxon>
        <taxon>Actinopterygii</taxon>
        <taxon>Neopterygii</taxon>
        <taxon>Teleostei</taxon>
        <taxon>Neoteleostei</taxon>
        <taxon>Acanthomorphata</taxon>
        <taxon>Carangaria</taxon>
        <taxon>Pleuronectiformes</taxon>
        <taxon>Pleuronectoidei</taxon>
        <taxon>Scophthalmidae</taxon>
        <taxon>Scophthalmus</taxon>
    </lineage>
</organism>
<dbReference type="AlphaFoldDB" id="A0A6A4RW60"/>
<dbReference type="EMBL" id="VEVO01000021">
    <property type="protein sequence ID" value="KAF0024627.1"/>
    <property type="molecule type" value="Genomic_DNA"/>
</dbReference>
<evidence type="ECO:0000313" key="1">
    <source>
        <dbReference type="EMBL" id="KAF0024627.1"/>
    </source>
</evidence>
<protein>
    <submittedName>
        <fullName evidence="1">Uncharacterized protein</fullName>
    </submittedName>
</protein>
<gene>
    <name evidence="1" type="ORF">F2P81_023429</name>
</gene>
<evidence type="ECO:0000313" key="2">
    <source>
        <dbReference type="Proteomes" id="UP000438429"/>
    </source>
</evidence>
<dbReference type="Proteomes" id="UP000438429">
    <property type="component" value="Unassembled WGS sequence"/>
</dbReference>
<sequence>MSTKRSRKVKKERRTGKHYSQLDCKALHTLLLSEDWTSAQVEVGMKKLLCTDPSSVHGSFSNFSNKRKAAVVTQKSGVVTFRLLEDKCSIKIHQSADALDKSVHSESVCG</sequence>